<dbReference type="PROSITE" id="PS51257">
    <property type="entry name" value="PROKAR_LIPOPROTEIN"/>
    <property type="match status" value="1"/>
</dbReference>
<dbReference type="Pfam" id="PF18942">
    <property type="entry name" value="DUF5689"/>
    <property type="match status" value="1"/>
</dbReference>
<keyword evidence="3" id="KW-1185">Reference proteome</keyword>
<protein>
    <recommendedName>
        <fullName evidence="1">DUF5689 domain-containing protein</fullName>
    </recommendedName>
</protein>
<gene>
    <name evidence="2" type="ORF">GCM10009117_21090</name>
</gene>
<reference evidence="2 3" key="1">
    <citation type="journal article" date="2019" name="Int. J. Syst. Evol. Microbiol.">
        <title>The Global Catalogue of Microorganisms (GCM) 10K type strain sequencing project: providing services to taxonomists for standard genome sequencing and annotation.</title>
        <authorList>
            <consortium name="The Broad Institute Genomics Platform"/>
            <consortium name="The Broad Institute Genome Sequencing Center for Infectious Disease"/>
            <person name="Wu L."/>
            <person name="Ma J."/>
        </authorList>
    </citation>
    <scope>NUCLEOTIDE SEQUENCE [LARGE SCALE GENOMIC DNA]</scope>
    <source>
        <strain evidence="2 3">JCM 16082</strain>
    </source>
</reference>
<organism evidence="2 3">
    <name type="scientific">Gangjinia marincola</name>
    <dbReference type="NCBI Taxonomy" id="578463"/>
    <lineage>
        <taxon>Bacteria</taxon>
        <taxon>Pseudomonadati</taxon>
        <taxon>Bacteroidota</taxon>
        <taxon>Flavobacteriia</taxon>
        <taxon>Flavobacteriales</taxon>
        <taxon>Flavobacteriaceae</taxon>
        <taxon>Gangjinia</taxon>
    </lineage>
</organism>
<dbReference type="InterPro" id="IPR043744">
    <property type="entry name" value="DUF5689"/>
</dbReference>
<dbReference type="Gene3D" id="2.60.120.200">
    <property type="match status" value="1"/>
</dbReference>
<evidence type="ECO:0000313" key="3">
    <source>
        <dbReference type="Proteomes" id="UP001500507"/>
    </source>
</evidence>
<proteinExistence type="predicted"/>
<evidence type="ECO:0000313" key="2">
    <source>
        <dbReference type="EMBL" id="GAA0872962.1"/>
    </source>
</evidence>
<dbReference type="Proteomes" id="UP001500507">
    <property type="component" value="Unassembled WGS sequence"/>
</dbReference>
<feature type="domain" description="DUF5689" evidence="1">
    <location>
        <begin position="82"/>
        <end position="299"/>
    </location>
</feature>
<evidence type="ECO:0000259" key="1">
    <source>
        <dbReference type="Pfam" id="PF18942"/>
    </source>
</evidence>
<sequence>MKTIQLNIVVMVALFALVTSCVKDDDYGVPPTVTEFSEPDLDGIVVEVSEVVNELLQAQDNPSIPYDDFEEKVNFEFEGTQEDPVQYMTGYVVSSDLAGNFFEELIIQDLPENPTVGIRVLVDQNPLWSNFEFGRKVYVNLQGLSAGVSNGVIALGVEGAGPFLEQIPGGLADGEFTPGLEEAILRSPVVEEIVPLDLMVSEFADNKTNLFIRINNVQFNRFDVLGDDPLTFAGEPTDEFDGERIVESCDDAMTTILATSTFAKFKSATLPSGSGSISGVLTKNFFGDEFNLAMTSITDLNFDSDERCDPIEIVLADPTNCDDTDIAGSVLFAEDFESLGNLNDLTADGWTIGSVVASSVSYTLGSFDNNFYAQITGFNSDDTNIDSWLITPALNLNNTSEDELNLDIQANFDNGEILTILVSTNFSGNIAEADWSLLEDANIPQGPSGTFGDFEAVGPINLSCIDGDSVHIAFRYQGSDPSATTRYHIDNVEVSGN</sequence>
<dbReference type="RefSeq" id="WP_343767252.1">
    <property type="nucleotide sequence ID" value="NZ_BAAAFG010000015.1"/>
</dbReference>
<name>A0ABN1MIS8_9FLAO</name>
<dbReference type="EMBL" id="BAAAFG010000015">
    <property type="protein sequence ID" value="GAA0872962.1"/>
    <property type="molecule type" value="Genomic_DNA"/>
</dbReference>
<dbReference type="NCBIfam" id="NF038128">
    <property type="entry name" value="choice_anch_J"/>
    <property type="match status" value="1"/>
</dbReference>
<accession>A0ABN1MIS8</accession>
<comment type="caution">
    <text evidence="2">The sequence shown here is derived from an EMBL/GenBank/DDBJ whole genome shotgun (WGS) entry which is preliminary data.</text>
</comment>